<dbReference type="Gene3D" id="3.40.30.10">
    <property type="entry name" value="Glutaredoxin"/>
    <property type="match status" value="1"/>
</dbReference>
<keyword evidence="4" id="KW-0676">Redox-active center</keyword>
<dbReference type="SUPFAM" id="SSF52833">
    <property type="entry name" value="Thioredoxin-like"/>
    <property type="match status" value="1"/>
</dbReference>
<protein>
    <submittedName>
        <fullName evidence="6">Thioredoxin family protein</fullName>
    </submittedName>
</protein>
<name>A0ABR7CVA5_9BACT</name>
<evidence type="ECO:0000256" key="4">
    <source>
        <dbReference type="ARBA" id="ARBA00023284"/>
    </source>
</evidence>
<evidence type="ECO:0000256" key="1">
    <source>
        <dbReference type="ARBA" id="ARBA00022448"/>
    </source>
</evidence>
<dbReference type="EMBL" id="JACOOH010000001">
    <property type="protein sequence ID" value="MBC5619567.1"/>
    <property type="molecule type" value="Genomic_DNA"/>
</dbReference>
<organism evidence="6 7">
    <name type="scientific">Butyricimonas hominis</name>
    <dbReference type="NCBI Taxonomy" id="2763032"/>
    <lineage>
        <taxon>Bacteria</taxon>
        <taxon>Pseudomonadati</taxon>
        <taxon>Bacteroidota</taxon>
        <taxon>Bacteroidia</taxon>
        <taxon>Bacteroidales</taxon>
        <taxon>Odoribacteraceae</taxon>
        <taxon>Butyricimonas</taxon>
    </lineage>
</organism>
<dbReference type="InterPro" id="IPR013766">
    <property type="entry name" value="Thioredoxin_domain"/>
</dbReference>
<keyword evidence="2" id="KW-0249">Electron transport</keyword>
<dbReference type="PANTHER" id="PTHR45663">
    <property type="entry name" value="GEO12009P1"/>
    <property type="match status" value="1"/>
</dbReference>
<keyword evidence="1" id="KW-0813">Transport</keyword>
<evidence type="ECO:0000256" key="3">
    <source>
        <dbReference type="ARBA" id="ARBA00023157"/>
    </source>
</evidence>
<evidence type="ECO:0000313" key="7">
    <source>
        <dbReference type="Proteomes" id="UP000646484"/>
    </source>
</evidence>
<dbReference type="Pfam" id="PF00085">
    <property type="entry name" value="Thioredoxin"/>
    <property type="match status" value="1"/>
</dbReference>
<dbReference type="InterPro" id="IPR036249">
    <property type="entry name" value="Thioredoxin-like_sf"/>
</dbReference>
<dbReference type="PROSITE" id="PS51352">
    <property type="entry name" value="THIOREDOXIN_2"/>
    <property type="match status" value="1"/>
</dbReference>
<keyword evidence="7" id="KW-1185">Reference proteome</keyword>
<feature type="domain" description="Thioredoxin" evidence="5">
    <location>
        <begin position="1"/>
        <end position="123"/>
    </location>
</feature>
<evidence type="ECO:0000259" key="5">
    <source>
        <dbReference type="PROSITE" id="PS51352"/>
    </source>
</evidence>
<dbReference type="PANTHER" id="PTHR45663:SF11">
    <property type="entry name" value="GEO12009P1"/>
    <property type="match status" value="1"/>
</dbReference>
<proteinExistence type="predicted"/>
<gene>
    <name evidence="6" type="ORF">H8S64_00480</name>
</gene>
<sequence>MGMLGNLSAQMVVFKGSFDEALKKAKEEKKDLFVDFYADWCGPCKAMATRIFTLPEVGEYFNAHFVCVQVNVEAKENSAVAKKYDVKVLPTMVFISGEGKELRRVQGAMEAAALLKEAKIARGEELSFTQLYEKFKKKKNDLDLHQQLLLDAPLFLPTQEEYDRQKWTTRIESLFTTYLKNKKLEDMINEKDFQILMLYHPQTSKEDPVFDFVAANYDKFAQEVKKEEVAGYLIALNNGYIVQLCKKGDLAYKARLDRVNKDLKPVYSEISFGSLSVLDAITLLADATYYLYRHDEAKFFENMDKYFAGKGDQVESGDYGQALEDLSMAYNGQLTKNAYLKSIDWITKALEKKDMDAEMHTRFLVILAQCFQNTDNVEKAKQCLNQAFVVSAGIADQMQMQYMQRMIKQYMEGL</sequence>
<dbReference type="PROSITE" id="PS00194">
    <property type="entry name" value="THIOREDOXIN_1"/>
    <property type="match status" value="1"/>
</dbReference>
<evidence type="ECO:0000256" key="2">
    <source>
        <dbReference type="ARBA" id="ARBA00022982"/>
    </source>
</evidence>
<dbReference type="Proteomes" id="UP000646484">
    <property type="component" value="Unassembled WGS sequence"/>
</dbReference>
<comment type="caution">
    <text evidence="6">The sequence shown here is derived from an EMBL/GenBank/DDBJ whole genome shotgun (WGS) entry which is preliminary data.</text>
</comment>
<accession>A0ABR7CVA5</accession>
<dbReference type="InterPro" id="IPR017937">
    <property type="entry name" value="Thioredoxin_CS"/>
</dbReference>
<dbReference type="SUPFAM" id="SSF81901">
    <property type="entry name" value="HCP-like"/>
    <property type="match status" value="1"/>
</dbReference>
<reference evidence="6 7" key="1">
    <citation type="submission" date="2020-08" db="EMBL/GenBank/DDBJ databases">
        <title>Genome public.</title>
        <authorList>
            <person name="Liu C."/>
            <person name="Sun Q."/>
        </authorList>
    </citation>
    <scope>NUCLEOTIDE SEQUENCE [LARGE SCALE GENOMIC DNA]</scope>
    <source>
        <strain evidence="6 7">NSJ-56</strain>
    </source>
</reference>
<keyword evidence="3" id="KW-1015">Disulfide bond</keyword>
<evidence type="ECO:0000313" key="6">
    <source>
        <dbReference type="EMBL" id="MBC5619567.1"/>
    </source>
</evidence>
<dbReference type="CDD" id="cd02947">
    <property type="entry name" value="TRX_family"/>
    <property type="match status" value="1"/>
</dbReference>